<evidence type="ECO:0000256" key="4">
    <source>
        <dbReference type="ARBA" id="ARBA00015492"/>
    </source>
</evidence>
<dbReference type="GO" id="GO:0005737">
    <property type="term" value="C:cytoplasm"/>
    <property type="evidence" value="ECO:0007669"/>
    <property type="project" value="UniProtKB-SubCell"/>
</dbReference>
<dbReference type="InterPro" id="IPR017945">
    <property type="entry name" value="DHBP_synth_RibB-like_a/b_dom"/>
</dbReference>
<dbReference type="Pfam" id="PF03481">
    <property type="entry name" value="Sua5_C"/>
    <property type="match status" value="1"/>
</dbReference>
<protein>
    <recommendedName>
        <fullName evidence="4 13">Threonylcarbamoyl-AMP synthase</fullName>
        <shortName evidence="13">TC-AMP synthase</shortName>
        <ecNumber evidence="3 13">2.7.7.87</ecNumber>
    </recommendedName>
    <alternativeName>
        <fullName evidence="11 13">L-threonylcarbamoyladenylate synthase</fullName>
    </alternativeName>
</protein>
<evidence type="ECO:0000313" key="17">
    <source>
        <dbReference type="Proteomes" id="UP000004386"/>
    </source>
</evidence>
<comment type="similarity">
    <text evidence="2 13">Belongs to the SUA5 family.</text>
</comment>
<organism evidence="16 17">
    <name type="scientific">Brucella intermedia LMG 3301</name>
    <dbReference type="NCBI Taxonomy" id="641118"/>
    <lineage>
        <taxon>Bacteria</taxon>
        <taxon>Pseudomonadati</taxon>
        <taxon>Pseudomonadota</taxon>
        <taxon>Alphaproteobacteria</taxon>
        <taxon>Hyphomicrobiales</taxon>
        <taxon>Brucellaceae</taxon>
        <taxon>Brucella/Ochrobactrum group</taxon>
        <taxon>Brucella</taxon>
    </lineage>
</organism>
<accession>C4WIS5</accession>
<evidence type="ECO:0000256" key="13">
    <source>
        <dbReference type="PIRNR" id="PIRNR004930"/>
    </source>
</evidence>
<dbReference type="Gene3D" id="3.90.870.10">
    <property type="entry name" value="DHBP synthase"/>
    <property type="match status" value="1"/>
</dbReference>
<dbReference type="GO" id="GO:0005524">
    <property type="term" value="F:ATP binding"/>
    <property type="evidence" value="ECO:0007669"/>
    <property type="project" value="UniProtKB-UniRule"/>
</dbReference>
<evidence type="ECO:0000256" key="6">
    <source>
        <dbReference type="ARBA" id="ARBA00022679"/>
    </source>
</evidence>
<evidence type="ECO:0000256" key="11">
    <source>
        <dbReference type="ARBA" id="ARBA00029774"/>
    </source>
</evidence>
<keyword evidence="8 13" id="KW-0548">Nucleotidyltransferase</keyword>
<evidence type="ECO:0000259" key="15">
    <source>
        <dbReference type="PROSITE" id="PS51163"/>
    </source>
</evidence>
<dbReference type="InterPro" id="IPR005145">
    <property type="entry name" value="Sua5_C"/>
</dbReference>
<dbReference type="PANTHER" id="PTHR17490:SF16">
    <property type="entry name" value="THREONYLCARBAMOYL-AMP SYNTHASE"/>
    <property type="match status" value="1"/>
</dbReference>
<dbReference type="EMBL" id="ACQA01000001">
    <property type="protein sequence ID" value="EEQ95116.1"/>
    <property type="molecule type" value="Genomic_DNA"/>
</dbReference>
<reference evidence="16 17" key="1">
    <citation type="submission" date="2009-05" db="EMBL/GenBank/DDBJ databases">
        <authorList>
            <person name="Setubal J.C."/>
            <person name="Boyle S."/>
            <person name="Crasta O.R."/>
            <person name="Gillespie J.J."/>
            <person name="Kenyon R.W."/>
            <person name="Lu J."/>
            <person name="Mane S."/>
            <person name="Nagrani S."/>
            <person name="Shallom J.M."/>
            <person name="Shallom S."/>
            <person name="Shukla M."/>
            <person name="Snyder E.E."/>
            <person name="Sobral B.W."/>
            <person name="Wattam A.R."/>
            <person name="Will R."/>
            <person name="Williams K."/>
            <person name="Yoo H."/>
            <person name="Munk C."/>
            <person name="Tapia R."/>
            <person name="Green L."/>
            <person name="Rogers Y."/>
            <person name="Detter J.C."/>
            <person name="Bruce D."/>
            <person name="Brettin T.S."/>
            <person name="Tsolis R."/>
        </authorList>
    </citation>
    <scope>NUCLEOTIDE SEQUENCE [LARGE SCALE GENOMIC DNA]</scope>
    <source>
        <strain evidence="16 17">LMG 3301</strain>
    </source>
</reference>
<comment type="subcellular location">
    <subcellularLocation>
        <location evidence="1 13">Cytoplasm</location>
    </subcellularLocation>
</comment>
<dbReference type="PROSITE" id="PS51163">
    <property type="entry name" value="YRDC"/>
    <property type="match status" value="1"/>
</dbReference>
<dbReference type="AlphaFoldDB" id="C4WIS5"/>
<comment type="catalytic activity">
    <reaction evidence="12 13">
        <text>L-threonine + hydrogencarbonate + ATP = L-threonylcarbamoyladenylate + diphosphate + H2O</text>
        <dbReference type="Rhea" id="RHEA:36407"/>
        <dbReference type="ChEBI" id="CHEBI:15377"/>
        <dbReference type="ChEBI" id="CHEBI:17544"/>
        <dbReference type="ChEBI" id="CHEBI:30616"/>
        <dbReference type="ChEBI" id="CHEBI:33019"/>
        <dbReference type="ChEBI" id="CHEBI:57926"/>
        <dbReference type="ChEBI" id="CHEBI:73682"/>
        <dbReference type="EC" id="2.7.7.87"/>
    </reaction>
</comment>
<dbReference type="NCBIfam" id="TIGR00057">
    <property type="entry name" value="L-threonylcarbamoyladenylate synthase"/>
    <property type="match status" value="1"/>
</dbReference>
<feature type="binding site" evidence="14">
    <location>
        <position position="150"/>
    </location>
    <ligand>
        <name>ATP</name>
        <dbReference type="ChEBI" id="CHEBI:30616"/>
    </ligand>
</feature>
<feature type="binding site" evidence="14">
    <location>
        <position position="154"/>
    </location>
    <ligand>
        <name>L-threonine</name>
        <dbReference type="ChEBI" id="CHEBI:57926"/>
    </ligand>
</feature>
<feature type="binding site" evidence="14">
    <location>
        <position position="227"/>
    </location>
    <ligand>
        <name>ATP</name>
        <dbReference type="ChEBI" id="CHEBI:30616"/>
    </ligand>
</feature>
<dbReference type="HOGENOM" id="CLU_031397_0_2_5"/>
<evidence type="ECO:0000256" key="1">
    <source>
        <dbReference type="ARBA" id="ARBA00004496"/>
    </source>
</evidence>
<dbReference type="InterPro" id="IPR010923">
    <property type="entry name" value="T(6)A37_SUA5"/>
</dbReference>
<dbReference type="Proteomes" id="UP000004386">
    <property type="component" value="Unassembled WGS sequence"/>
</dbReference>
<feature type="binding site" evidence="14">
    <location>
        <position position="263"/>
    </location>
    <ligand>
        <name>ATP</name>
        <dbReference type="ChEBI" id="CHEBI:30616"/>
    </ligand>
</feature>
<dbReference type="SUPFAM" id="SSF55821">
    <property type="entry name" value="YrdC/RibB"/>
    <property type="match status" value="1"/>
</dbReference>
<feature type="binding site" evidence="14">
    <location>
        <position position="95"/>
    </location>
    <ligand>
        <name>L-threonine</name>
        <dbReference type="ChEBI" id="CHEBI:57926"/>
    </ligand>
</feature>
<feature type="binding site" evidence="14">
    <location>
        <position position="63"/>
    </location>
    <ligand>
        <name>ATP</name>
        <dbReference type="ChEBI" id="CHEBI:30616"/>
    </ligand>
</feature>
<feature type="binding site" evidence="14">
    <location>
        <position position="90"/>
    </location>
    <ligand>
        <name>ATP</name>
        <dbReference type="ChEBI" id="CHEBI:30616"/>
    </ligand>
</feature>
<keyword evidence="10 13" id="KW-0067">ATP-binding</keyword>
<evidence type="ECO:0000313" key="16">
    <source>
        <dbReference type="EMBL" id="EEQ95116.1"/>
    </source>
</evidence>
<dbReference type="GO" id="GO:0000049">
    <property type="term" value="F:tRNA binding"/>
    <property type="evidence" value="ECO:0007669"/>
    <property type="project" value="TreeGrafter"/>
</dbReference>
<dbReference type="PANTHER" id="PTHR17490">
    <property type="entry name" value="SUA5"/>
    <property type="match status" value="1"/>
</dbReference>
<gene>
    <name evidence="16" type="ORF">OINT_1000464</name>
</gene>
<keyword evidence="6 13" id="KW-0808">Transferase</keyword>
<keyword evidence="9 13" id="KW-0547">Nucleotide-binding</keyword>
<feature type="binding site" evidence="14">
    <location>
        <position position="175"/>
    </location>
    <ligand>
        <name>ATP</name>
        <dbReference type="ChEBI" id="CHEBI:30616"/>
    </ligand>
</feature>
<dbReference type="GO" id="GO:0061710">
    <property type="term" value="F:L-threonylcarbamoyladenylate synthase"/>
    <property type="evidence" value="ECO:0007669"/>
    <property type="project" value="UniProtKB-EC"/>
</dbReference>
<evidence type="ECO:0000256" key="5">
    <source>
        <dbReference type="ARBA" id="ARBA00022490"/>
    </source>
</evidence>
<evidence type="ECO:0000256" key="9">
    <source>
        <dbReference type="ARBA" id="ARBA00022741"/>
    </source>
</evidence>
<dbReference type="InterPro" id="IPR050156">
    <property type="entry name" value="TC-AMP_synthase_SUA5"/>
</dbReference>
<feature type="binding site" evidence="14">
    <location>
        <position position="183"/>
    </location>
    <ligand>
        <name>ATP</name>
        <dbReference type="ChEBI" id="CHEBI:30616"/>
    </ligand>
</feature>
<evidence type="ECO:0000256" key="14">
    <source>
        <dbReference type="PIRSR" id="PIRSR004930-1"/>
    </source>
</evidence>
<sequence>MCPERGGACLRRGLSLCRQNGLNLGRPRGGKPVSDIVKFDDEAVLRAVEVLRRGGLVAIPTETVYGLAADASNGEGVAGIFAAKGRPQFNPLIAHVSGIAMAERYVTFDALSRKLAEMFWPGPLTIVLPLKDRQDADRPIHPLVTAGLQTLAIRMPLGRVRDIIEGLDSPVAAPSANTSGRISPTSASAVAGDLGNRLDLILDAGPCGVGVESTIVKVDGNKVHLLRPGGLAAEEIEAVIGEKLVRADHTSAIQAPGMMASHYAPDAAMRLDVGSVQPGEVLLAFGPQRVAGAEGAATVMNLSANGNLREAAANLFDFMRRLDATGAATIAVEPIPFDGLGEAINDRLKRAAAPR</sequence>
<proteinExistence type="inferred from homology"/>
<dbReference type="GO" id="GO:0008033">
    <property type="term" value="P:tRNA processing"/>
    <property type="evidence" value="ECO:0007669"/>
    <property type="project" value="UniProtKB-KW"/>
</dbReference>
<evidence type="ECO:0000256" key="8">
    <source>
        <dbReference type="ARBA" id="ARBA00022695"/>
    </source>
</evidence>
<dbReference type="GO" id="GO:0006450">
    <property type="term" value="P:regulation of translational fidelity"/>
    <property type="evidence" value="ECO:0007669"/>
    <property type="project" value="TreeGrafter"/>
</dbReference>
<evidence type="ECO:0000256" key="12">
    <source>
        <dbReference type="ARBA" id="ARBA00048366"/>
    </source>
</evidence>
<comment type="function">
    <text evidence="13">Required for the formation of a threonylcarbamoyl group on adenosine at position 37 (t(6)A37) in tRNAs that read codons beginning with adenine.</text>
</comment>
<feature type="binding site" evidence="14">
    <location>
        <position position="213"/>
    </location>
    <ligand>
        <name>L-threonine</name>
        <dbReference type="ChEBI" id="CHEBI:57926"/>
    </ligand>
</feature>
<keyword evidence="7 13" id="KW-0819">tRNA processing</keyword>
<dbReference type="GO" id="GO:0003725">
    <property type="term" value="F:double-stranded RNA binding"/>
    <property type="evidence" value="ECO:0007669"/>
    <property type="project" value="UniProtKB-UniRule"/>
</dbReference>
<comment type="caution">
    <text evidence="16">The sequence shown here is derived from an EMBL/GenBank/DDBJ whole genome shotgun (WGS) entry which is preliminary data.</text>
</comment>
<feature type="domain" description="YrdC-like" evidence="15">
    <location>
        <begin position="41"/>
        <end position="231"/>
    </location>
</feature>
<keyword evidence="5 13" id="KW-0963">Cytoplasm</keyword>
<dbReference type="PIRSF" id="PIRSF004930">
    <property type="entry name" value="Tln_factor_SUA5"/>
    <property type="match status" value="1"/>
</dbReference>
<dbReference type="EC" id="2.7.7.87" evidence="3 13"/>
<feature type="binding site" evidence="14">
    <location>
        <position position="86"/>
    </location>
    <ligand>
        <name>ATP</name>
        <dbReference type="ChEBI" id="CHEBI:30616"/>
    </ligand>
</feature>
<dbReference type="InterPro" id="IPR038385">
    <property type="entry name" value="Sua5/YwlC_C"/>
</dbReference>
<dbReference type="Gene3D" id="3.40.50.11030">
    <property type="entry name" value="Threonylcarbamoyl-AMP synthase, C-terminal domain"/>
    <property type="match status" value="1"/>
</dbReference>
<evidence type="ECO:0000256" key="3">
    <source>
        <dbReference type="ARBA" id="ARBA00012584"/>
    </source>
</evidence>
<dbReference type="InterPro" id="IPR006070">
    <property type="entry name" value="Sua5-like_dom"/>
</dbReference>
<dbReference type="Pfam" id="PF01300">
    <property type="entry name" value="Sua5_yciO_yrdC"/>
    <property type="match status" value="1"/>
</dbReference>
<evidence type="ECO:0000256" key="2">
    <source>
        <dbReference type="ARBA" id="ARBA00007663"/>
    </source>
</evidence>
<name>C4WIS5_9HYPH</name>
<evidence type="ECO:0000256" key="7">
    <source>
        <dbReference type="ARBA" id="ARBA00022694"/>
    </source>
</evidence>
<feature type="binding site" evidence="14">
    <location>
        <position position="173"/>
    </location>
    <ligand>
        <name>L-threonine</name>
        <dbReference type="ChEBI" id="CHEBI:57926"/>
    </ligand>
</feature>
<evidence type="ECO:0000256" key="10">
    <source>
        <dbReference type="ARBA" id="ARBA00022840"/>
    </source>
</evidence>